<sequence length="109" mass="12004">MCNIQAKYFAKNGSSDWGNCSAVQNDTINAEAVVTFSGAEIGKQYKCELKIKLPIEHGGAEFSFFTPLRTVYGTETFTAEAFKKPVPTGNYQMVWVTVYDENGNTVCQG</sequence>
<dbReference type="AlphaFoldDB" id="A0A0P8C642"/>
<evidence type="ECO:0000313" key="2">
    <source>
        <dbReference type="Proteomes" id="UP000050360"/>
    </source>
</evidence>
<proteinExistence type="predicted"/>
<protein>
    <submittedName>
        <fullName evidence="1">Uncharacterized protein</fullName>
    </submittedName>
</protein>
<accession>A0A0P8C642</accession>
<evidence type="ECO:0000313" key="1">
    <source>
        <dbReference type="EMBL" id="KPQ42198.1"/>
    </source>
</evidence>
<name>A0A0P8C642_9EURY</name>
<organism evidence="1 2">
    <name type="scientific">Candidatus Methanoperedens nitratireducens</name>
    <dbReference type="NCBI Taxonomy" id="1392998"/>
    <lineage>
        <taxon>Archaea</taxon>
        <taxon>Methanobacteriati</taxon>
        <taxon>Methanobacteriota</taxon>
        <taxon>Stenosarchaea group</taxon>
        <taxon>Methanomicrobia</taxon>
        <taxon>Methanosarcinales</taxon>
        <taxon>ANME-2 cluster</taxon>
        <taxon>Candidatus Methanoperedentaceae</taxon>
        <taxon>Candidatus Methanoperedens</taxon>
    </lineage>
</organism>
<dbReference type="Proteomes" id="UP000050360">
    <property type="component" value="Unassembled WGS sequence"/>
</dbReference>
<dbReference type="EMBL" id="LKCM01000258">
    <property type="protein sequence ID" value="KPQ42198.1"/>
    <property type="molecule type" value="Genomic_DNA"/>
</dbReference>
<gene>
    <name evidence="1" type="ORF">MPEBLZ_03248</name>
</gene>
<reference evidence="1 2" key="1">
    <citation type="submission" date="2015-09" db="EMBL/GenBank/DDBJ databases">
        <title>A metagenomics-based metabolic model of nitrate-dependent anaerobic oxidation of methane by Methanoperedens-like archaea.</title>
        <authorList>
            <person name="Arshad A."/>
            <person name="Speth D.R."/>
            <person name="De Graaf R.M."/>
            <person name="Op Den Camp H.J."/>
            <person name="Jetten M.S."/>
            <person name="Welte C.U."/>
        </authorList>
    </citation>
    <scope>NUCLEOTIDE SEQUENCE [LARGE SCALE GENOMIC DNA]</scope>
</reference>
<comment type="caution">
    <text evidence="1">The sequence shown here is derived from an EMBL/GenBank/DDBJ whole genome shotgun (WGS) entry which is preliminary data.</text>
</comment>